<dbReference type="PANTHER" id="PTHR15830:SF10">
    <property type="entry name" value="TELOMERE LENGTH REGULATION PROTEIN TEL2 HOMOLOG"/>
    <property type="match status" value="1"/>
</dbReference>
<dbReference type="GO" id="GO:0042162">
    <property type="term" value="F:telomeric DNA binding"/>
    <property type="evidence" value="ECO:0007669"/>
    <property type="project" value="TreeGrafter"/>
</dbReference>
<comment type="caution">
    <text evidence="5">The sequence shown here is derived from an EMBL/GenBank/DDBJ whole genome shotgun (WGS) entry which is preliminary data.</text>
</comment>
<name>A0A2N5U089_9BASI</name>
<evidence type="ECO:0000259" key="4">
    <source>
        <dbReference type="Pfam" id="PF10193"/>
    </source>
</evidence>
<feature type="domain" description="Telomere length regulation protein conserved" evidence="4">
    <location>
        <begin position="262"/>
        <end position="303"/>
    </location>
</feature>
<dbReference type="Gene3D" id="1.25.40.720">
    <property type="entry name" value="Telomere length regulation protein 2, C-terminal domain"/>
    <property type="match status" value="1"/>
</dbReference>
<dbReference type="GO" id="GO:0005829">
    <property type="term" value="C:cytosol"/>
    <property type="evidence" value="ECO:0007669"/>
    <property type="project" value="TreeGrafter"/>
</dbReference>
<dbReference type="EMBL" id="PGCJ01000356">
    <property type="protein sequence ID" value="PLW31160.1"/>
    <property type="molecule type" value="Genomic_DNA"/>
</dbReference>
<dbReference type="GO" id="GO:0051879">
    <property type="term" value="F:Hsp90 protein binding"/>
    <property type="evidence" value="ECO:0007669"/>
    <property type="project" value="TreeGrafter"/>
</dbReference>
<evidence type="ECO:0000256" key="1">
    <source>
        <dbReference type="ARBA" id="ARBA00006133"/>
    </source>
</evidence>
<feature type="chain" id="PRO_5014788615" description="Telomere length regulation protein conserved domain-containing protein" evidence="3">
    <location>
        <begin position="38"/>
        <end position="464"/>
    </location>
</feature>
<keyword evidence="6" id="KW-1185">Reference proteome</keyword>
<evidence type="ECO:0000256" key="2">
    <source>
        <dbReference type="SAM" id="MobiDB-lite"/>
    </source>
</evidence>
<evidence type="ECO:0000313" key="6">
    <source>
        <dbReference type="Proteomes" id="UP000235388"/>
    </source>
</evidence>
<proteinExistence type="inferred from homology"/>
<gene>
    <name evidence="5" type="ORF">PCANC_23903</name>
</gene>
<dbReference type="InterPro" id="IPR051970">
    <property type="entry name" value="TEL2_Regulation"/>
</dbReference>
<comment type="similarity">
    <text evidence="1">Belongs to the TEL2 family.</text>
</comment>
<keyword evidence="3" id="KW-0732">Signal</keyword>
<dbReference type="PANTHER" id="PTHR15830">
    <property type="entry name" value="TELOMERE LENGTH REGULATION PROTEIN TEL2 FAMILY MEMBER"/>
    <property type="match status" value="1"/>
</dbReference>
<reference evidence="5 6" key="1">
    <citation type="submission" date="2017-11" db="EMBL/GenBank/DDBJ databases">
        <title>De novo assembly and phasing of dikaryotic genomes from two isolates of Puccinia coronata f. sp. avenae, the causal agent of oat crown rust.</title>
        <authorList>
            <person name="Miller M.E."/>
            <person name="Zhang Y."/>
            <person name="Omidvar V."/>
            <person name="Sperschneider J."/>
            <person name="Schwessinger B."/>
            <person name="Raley C."/>
            <person name="Palmer J.M."/>
            <person name="Garnica D."/>
            <person name="Upadhyaya N."/>
            <person name="Rathjen J."/>
            <person name="Taylor J.M."/>
            <person name="Park R.F."/>
            <person name="Dodds P.N."/>
            <person name="Hirsch C.D."/>
            <person name="Kianian S.F."/>
            <person name="Figueroa M."/>
        </authorList>
    </citation>
    <scope>NUCLEOTIDE SEQUENCE [LARGE SCALE GENOMIC DNA]</scope>
    <source>
        <strain evidence="5">12NC29</strain>
    </source>
</reference>
<dbReference type="InterPro" id="IPR038528">
    <property type="entry name" value="TEL2_C_sf"/>
</dbReference>
<dbReference type="OrthoDB" id="10254187at2759"/>
<dbReference type="GO" id="GO:0051083">
    <property type="term" value="P:'de novo' cotranslational protein folding"/>
    <property type="evidence" value="ECO:0007669"/>
    <property type="project" value="TreeGrafter"/>
</dbReference>
<accession>A0A2N5U089</accession>
<evidence type="ECO:0000313" key="5">
    <source>
        <dbReference type="EMBL" id="PLW31160.1"/>
    </source>
</evidence>
<protein>
    <recommendedName>
        <fullName evidence="4">Telomere length regulation protein conserved domain-containing protein</fullName>
    </recommendedName>
</protein>
<dbReference type="Pfam" id="PF10193">
    <property type="entry name" value="Telomere_reg-2"/>
    <property type="match status" value="1"/>
</dbReference>
<sequence>MLMCLPSMDHAPQHTNFLQNPPNLLVLLLLTAHPVNGQQQKQSSTQSTSVHPRNVALDPVFVDAIQRSLSSLHPQFRLLGMLMAELITHFHRLPESTKLDFGHNFAAAENQENRLCVAICQLSNHWSPAKQCPNHLWHDLLSSLASNHQTKLLPASDHNQPPAPQDTAVETSTLPSPKLLSDPNKLTLTELRLTRNKNLRQKPVMEVLESTPADALLEPYKIAEEDLELLYPPSGGQKGPPAASVLEPEFDYAQIKDQAPKPVYLFQLSQYLKDLDNFERIHIALIKAETLIRRKWDWGTKLGFKKINAPPIHQLLLHYQGSQLDLPHSPSIPTALSSSVLLDQQPSSLEYVQQQPKPKWISHQLVEQRKGYGEQDDPCEDWFEGCQVVRPGPMILQDVDKRFLRIIVNRMGWYLDEFSRMGGRMDGAVGAAAGAEDGGHNAAQRGNYRQEMIHVKFDFTQRNA</sequence>
<dbReference type="InterPro" id="IPR019337">
    <property type="entry name" value="Telomere_length_regulation_dom"/>
</dbReference>
<feature type="signal peptide" evidence="3">
    <location>
        <begin position="1"/>
        <end position="37"/>
    </location>
</feature>
<organism evidence="5 6">
    <name type="scientific">Puccinia coronata f. sp. avenae</name>
    <dbReference type="NCBI Taxonomy" id="200324"/>
    <lineage>
        <taxon>Eukaryota</taxon>
        <taxon>Fungi</taxon>
        <taxon>Dikarya</taxon>
        <taxon>Basidiomycota</taxon>
        <taxon>Pucciniomycotina</taxon>
        <taxon>Pucciniomycetes</taxon>
        <taxon>Pucciniales</taxon>
        <taxon>Pucciniaceae</taxon>
        <taxon>Puccinia</taxon>
    </lineage>
</organism>
<dbReference type="AlphaFoldDB" id="A0A2N5U089"/>
<evidence type="ECO:0000256" key="3">
    <source>
        <dbReference type="SAM" id="SignalP"/>
    </source>
</evidence>
<dbReference type="Proteomes" id="UP000235388">
    <property type="component" value="Unassembled WGS sequence"/>
</dbReference>
<feature type="region of interest" description="Disordered" evidence="2">
    <location>
        <begin position="152"/>
        <end position="182"/>
    </location>
</feature>
<dbReference type="STRING" id="200324.A0A2N5U089"/>